<dbReference type="GO" id="GO:0006351">
    <property type="term" value="P:DNA-templated transcription"/>
    <property type="evidence" value="ECO:0007669"/>
    <property type="project" value="TreeGrafter"/>
</dbReference>
<evidence type="ECO:0000256" key="2">
    <source>
        <dbReference type="ARBA" id="ARBA00023015"/>
    </source>
</evidence>
<evidence type="ECO:0000313" key="7">
    <source>
        <dbReference type="Proteomes" id="UP000520156"/>
    </source>
</evidence>
<comment type="similarity">
    <text evidence="1">Belongs to the LysR transcriptional regulatory family.</text>
</comment>
<keyword evidence="7" id="KW-1185">Reference proteome</keyword>
<dbReference type="PROSITE" id="PS50931">
    <property type="entry name" value="HTH_LYSR"/>
    <property type="match status" value="1"/>
</dbReference>
<evidence type="ECO:0000256" key="4">
    <source>
        <dbReference type="ARBA" id="ARBA00023163"/>
    </source>
</evidence>
<evidence type="ECO:0000313" key="6">
    <source>
        <dbReference type="EMBL" id="MBC2651931.1"/>
    </source>
</evidence>
<dbReference type="InterPro" id="IPR036390">
    <property type="entry name" value="WH_DNA-bd_sf"/>
</dbReference>
<feature type="domain" description="HTH lysR-type" evidence="5">
    <location>
        <begin position="1"/>
        <end position="58"/>
    </location>
</feature>
<dbReference type="Pfam" id="PF00126">
    <property type="entry name" value="HTH_1"/>
    <property type="match status" value="1"/>
</dbReference>
<keyword evidence="2" id="KW-0805">Transcription regulation</keyword>
<name>A0A7X1F7R8_9SPHN</name>
<dbReference type="EMBL" id="JACLAU010000011">
    <property type="protein sequence ID" value="MBC2651931.1"/>
    <property type="molecule type" value="Genomic_DNA"/>
</dbReference>
<gene>
    <name evidence="6" type="ORF">H7F49_09460</name>
</gene>
<dbReference type="GO" id="GO:0043565">
    <property type="term" value="F:sequence-specific DNA binding"/>
    <property type="evidence" value="ECO:0007669"/>
    <property type="project" value="TreeGrafter"/>
</dbReference>
<sequence length="107" mass="11740">MDWDDVRSFLAIARARSLSGAARELGVRQSTMSRRLEALELRAGARLLQRTPRGYELTPLGEAVLGNAERMEAEAIAVERLVQGRDVALSGVVCSATNWMRIARQSG</sequence>
<dbReference type="AlphaFoldDB" id="A0A7X1F7R8"/>
<dbReference type="InterPro" id="IPR058163">
    <property type="entry name" value="LysR-type_TF_proteobact-type"/>
</dbReference>
<dbReference type="PANTHER" id="PTHR30537:SF3">
    <property type="entry name" value="TRANSCRIPTIONAL REGULATORY PROTEIN"/>
    <property type="match status" value="1"/>
</dbReference>
<accession>A0A7X1F7R8</accession>
<dbReference type="GO" id="GO:0003700">
    <property type="term" value="F:DNA-binding transcription factor activity"/>
    <property type="evidence" value="ECO:0007669"/>
    <property type="project" value="InterPro"/>
</dbReference>
<proteinExistence type="inferred from homology"/>
<dbReference type="InterPro" id="IPR036388">
    <property type="entry name" value="WH-like_DNA-bd_sf"/>
</dbReference>
<organism evidence="6 7">
    <name type="scientific">Novosphingobium aerophilum</name>
    <dbReference type="NCBI Taxonomy" id="2839843"/>
    <lineage>
        <taxon>Bacteria</taxon>
        <taxon>Pseudomonadati</taxon>
        <taxon>Pseudomonadota</taxon>
        <taxon>Alphaproteobacteria</taxon>
        <taxon>Sphingomonadales</taxon>
        <taxon>Sphingomonadaceae</taxon>
        <taxon>Novosphingobium</taxon>
    </lineage>
</organism>
<dbReference type="Proteomes" id="UP000520156">
    <property type="component" value="Unassembled WGS sequence"/>
</dbReference>
<dbReference type="PANTHER" id="PTHR30537">
    <property type="entry name" value="HTH-TYPE TRANSCRIPTIONAL REGULATOR"/>
    <property type="match status" value="1"/>
</dbReference>
<evidence type="ECO:0000259" key="5">
    <source>
        <dbReference type="PROSITE" id="PS50931"/>
    </source>
</evidence>
<reference evidence="6 7" key="1">
    <citation type="submission" date="2020-08" db="EMBL/GenBank/DDBJ databases">
        <title>The genome sequence of Novosphingobium flavum 4Y4.</title>
        <authorList>
            <person name="Liu Y."/>
        </authorList>
    </citation>
    <scope>NUCLEOTIDE SEQUENCE [LARGE SCALE GENOMIC DNA]</scope>
    <source>
        <strain evidence="6 7">4Y4</strain>
    </source>
</reference>
<evidence type="ECO:0000256" key="3">
    <source>
        <dbReference type="ARBA" id="ARBA00023125"/>
    </source>
</evidence>
<dbReference type="SUPFAM" id="SSF46785">
    <property type="entry name" value="Winged helix' DNA-binding domain"/>
    <property type="match status" value="1"/>
</dbReference>
<comment type="caution">
    <text evidence="6">The sequence shown here is derived from an EMBL/GenBank/DDBJ whole genome shotgun (WGS) entry which is preliminary data.</text>
</comment>
<dbReference type="Gene3D" id="1.10.10.10">
    <property type="entry name" value="Winged helix-like DNA-binding domain superfamily/Winged helix DNA-binding domain"/>
    <property type="match status" value="1"/>
</dbReference>
<protein>
    <submittedName>
        <fullName evidence="6">LysR family transcriptional regulator</fullName>
    </submittedName>
</protein>
<dbReference type="InterPro" id="IPR000847">
    <property type="entry name" value="LysR_HTH_N"/>
</dbReference>
<keyword evidence="3" id="KW-0238">DNA-binding</keyword>
<keyword evidence="4" id="KW-0804">Transcription</keyword>
<evidence type="ECO:0000256" key="1">
    <source>
        <dbReference type="ARBA" id="ARBA00009437"/>
    </source>
</evidence>
<dbReference type="FunFam" id="1.10.10.10:FF:000001">
    <property type="entry name" value="LysR family transcriptional regulator"/>
    <property type="match status" value="1"/>
</dbReference>